<gene>
    <name evidence="1" type="ORF">IMG5_170000</name>
</gene>
<dbReference type="RefSeq" id="XP_004029936.1">
    <property type="nucleotide sequence ID" value="XM_004029888.1"/>
</dbReference>
<sequence>MVAKEQQKVYKDRCKYETTQQTETYRQTLAKEKKILAAKTNADIEKLDPYFNTNNNYLGILKKNPESQSTSINQKHPLDQLGVIDQNYCQKCKKDVGFCLHQNKNDNIYNHQNDLKFPATSSQQYGWRQPIDTMTWGYGIQGTLQTFGSSLRGVEKKQEKKEEKK</sequence>
<dbReference type="InParanoid" id="G0R1E3"/>
<evidence type="ECO:0000313" key="2">
    <source>
        <dbReference type="Proteomes" id="UP000008983"/>
    </source>
</evidence>
<dbReference type="OMA" id="RCKYENT"/>
<protein>
    <submittedName>
        <fullName evidence="1">Uncharacterized protein</fullName>
    </submittedName>
</protein>
<reference evidence="1 2" key="1">
    <citation type="submission" date="2011-07" db="EMBL/GenBank/DDBJ databases">
        <authorList>
            <person name="Coyne R."/>
            <person name="Brami D."/>
            <person name="Johnson J."/>
            <person name="Hostetler J."/>
            <person name="Hannick L."/>
            <person name="Clark T."/>
            <person name="Cassidy-Hanley D."/>
            <person name="Inman J."/>
        </authorList>
    </citation>
    <scope>NUCLEOTIDE SEQUENCE [LARGE SCALE GENOMIC DNA]</scope>
    <source>
        <strain evidence="1 2">G5</strain>
    </source>
</reference>
<dbReference type="OrthoDB" id="310278at2759"/>
<dbReference type="Proteomes" id="UP000008983">
    <property type="component" value="Unassembled WGS sequence"/>
</dbReference>
<dbReference type="eggNOG" id="ENOG502SS1C">
    <property type="taxonomic scope" value="Eukaryota"/>
</dbReference>
<name>G0R1E3_ICHMU</name>
<evidence type="ECO:0000313" key="1">
    <source>
        <dbReference type="EMBL" id="EGR28700.1"/>
    </source>
</evidence>
<dbReference type="GeneID" id="14904791"/>
<organism evidence="1 2">
    <name type="scientific">Ichthyophthirius multifiliis</name>
    <name type="common">White spot disease agent</name>
    <name type="synonym">Ich</name>
    <dbReference type="NCBI Taxonomy" id="5932"/>
    <lineage>
        <taxon>Eukaryota</taxon>
        <taxon>Sar</taxon>
        <taxon>Alveolata</taxon>
        <taxon>Ciliophora</taxon>
        <taxon>Intramacronucleata</taxon>
        <taxon>Oligohymenophorea</taxon>
        <taxon>Hymenostomatida</taxon>
        <taxon>Ophryoglenina</taxon>
        <taxon>Ichthyophthirius</taxon>
    </lineage>
</organism>
<dbReference type="AlphaFoldDB" id="G0R1E3"/>
<accession>G0R1E3</accession>
<proteinExistence type="predicted"/>
<dbReference type="EMBL" id="GL984215">
    <property type="protein sequence ID" value="EGR28700.1"/>
    <property type="molecule type" value="Genomic_DNA"/>
</dbReference>
<keyword evidence="2" id="KW-1185">Reference proteome</keyword>